<name>A0A4Q0VUR1_9BACI</name>
<dbReference type="RefSeq" id="WP_129078006.1">
    <property type="nucleotide sequence ID" value="NZ_QOUX01000032.1"/>
</dbReference>
<organism evidence="3 4">
    <name type="scientific">Anaerobacillus alkaliphilus</name>
    <dbReference type="NCBI Taxonomy" id="1548597"/>
    <lineage>
        <taxon>Bacteria</taxon>
        <taxon>Bacillati</taxon>
        <taxon>Bacillota</taxon>
        <taxon>Bacilli</taxon>
        <taxon>Bacillales</taxon>
        <taxon>Bacillaceae</taxon>
        <taxon>Anaerobacillus</taxon>
    </lineage>
</organism>
<proteinExistence type="predicted"/>
<reference evidence="3 4" key="1">
    <citation type="journal article" date="2019" name="Int. J. Syst. Evol. Microbiol.">
        <title>Anaerobacillus alkaliphilus sp. nov., a novel alkaliphilic and moderately halophilic bacterium.</title>
        <authorList>
            <person name="Borsodi A.K."/>
            <person name="Aszalos J.M."/>
            <person name="Bihari P."/>
            <person name="Nagy I."/>
            <person name="Schumann P."/>
            <person name="Sproer C."/>
            <person name="Kovacs A.L."/>
            <person name="Boka K."/>
            <person name="Dobosy P."/>
            <person name="Ovari M."/>
            <person name="Szili-Kovacs T."/>
            <person name="Toth E."/>
        </authorList>
    </citation>
    <scope>NUCLEOTIDE SEQUENCE [LARGE SCALE GENOMIC DNA]</scope>
    <source>
        <strain evidence="3 4">B16-10</strain>
    </source>
</reference>
<dbReference type="AlphaFoldDB" id="A0A4Q0VUR1"/>
<dbReference type="InterPro" id="IPR036582">
    <property type="entry name" value="Mao_N_sf"/>
</dbReference>
<dbReference type="Proteomes" id="UP000290649">
    <property type="component" value="Unassembled WGS sequence"/>
</dbReference>
<evidence type="ECO:0000259" key="2">
    <source>
        <dbReference type="Pfam" id="PF07833"/>
    </source>
</evidence>
<protein>
    <submittedName>
        <fullName evidence="3">Copper amine oxidase N-terminal domain-containing protein</fullName>
    </submittedName>
</protein>
<dbReference type="SUPFAM" id="SSF55383">
    <property type="entry name" value="Copper amine oxidase, domain N"/>
    <property type="match status" value="1"/>
</dbReference>
<keyword evidence="1" id="KW-0732">Signal</keyword>
<dbReference type="InterPro" id="IPR046720">
    <property type="entry name" value="DUF6612"/>
</dbReference>
<feature type="chain" id="PRO_5020325863" evidence="1">
    <location>
        <begin position="26"/>
        <end position="384"/>
    </location>
</feature>
<sequence length="384" mass="43488">MKKLIKLTVLFVLLFTLLFPGMGHAQQPVKVVIDGKVQTLAVSPMIKNGRTLVPLRGIFEKLGAKVTWEQKTQSITLEKLSTKIKLTIGSDVAVVNGKQIKLSEPAQLINNRTFVPLRFVAEGLSGKVTWDQAKHTVNITTLESLLMQKVNSVTLNSYTTEMVIQQLMEMAGEKVDLNIRVKGDFIVEPMQMHTNSTMTLLGEKVVSEEYLTKEGYYIHDPSIGMWVKYPDEFLTNLDELTATISNDPLAQYEMMINYLQEVVAVETENHYVMKMKLTNEGFAAMMEDVLDMLLPLMGEDEEINIFDMITIDEFEAVTYYDKKTFFPLTSEVITKLTIAIDGEKLKMTQKMTAKFSNINSIKSIKIPQEIIDNAINFEDLVFTN</sequence>
<dbReference type="EMBL" id="QOUX01000032">
    <property type="protein sequence ID" value="RXJ01705.1"/>
    <property type="molecule type" value="Genomic_DNA"/>
</dbReference>
<dbReference type="Pfam" id="PF07833">
    <property type="entry name" value="Cu_amine_oxidN1"/>
    <property type="match status" value="1"/>
</dbReference>
<gene>
    <name evidence="3" type="ORF">DS745_09505</name>
</gene>
<accession>A0A4Q0VUR1</accession>
<dbReference type="InterPro" id="IPR012854">
    <property type="entry name" value="Cu_amine_oxidase-like_N"/>
</dbReference>
<dbReference type="Gene3D" id="2.50.20.20">
    <property type="match status" value="1"/>
</dbReference>
<feature type="domain" description="Copper amine oxidase-like N-terminal" evidence="2">
    <location>
        <begin position="32"/>
        <end position="139"/>
    </location>
</feature>
<dbReference type="OrthoDB" id="1957331at2"/>
<feature type="signal peptide" evidence="1">
    <location>
        <begin position="1"/>
        <end position="25"/>
    </location>
</feature>
<evidence type="ECO:0000313" key="3">
    <source>
        <dbReference type="EMBL" id="RXJ01705.1"/>
    </source>
</evidence>
<keyword evidence="4" id="KW-1185">Reference proteome</keyword>
<dbReference type="Pfam" id="PF20316">
    <property type="entry name" value="DUF6612"/>
    <property type="match status" value="1"/>
</dbReference>
<evidence type="ECO:0000256" key="1">
    <source>
        <dbReference type="SAM" id="SignalP"/>
    </source>
</evidence>
<comment type="caution">
    <text evidence="3">The sequence shown here is derived from an EMBL/GenBank/DDBJ whole genome shotgun (WGS) entry which is preliminary data.</text>
</comment>
<dbReference type="Gene3D" id="3.30.457.10">
    <property type="entry name" value="Copper amine oxidase-like, N-terminal domain"/>
    <property type="match status" value="1"/>
</dbReference>
<evidence type="ECO:0000313" key="4">
    <source>
        <dbReference type="Proteomes" id="UP000290649"/>
    </source>
</evidence>